<protein>
    <submittedName>
        <fullName evidence="4">M20/M25/M40 family metallo-hydrolase</fullName>
    </submittedName>
</protein>
<dbReference type="Pfam" id="PF04389">
    <property type="entry name" value="Peptidase_M28"/>
    <property type="match status" value="1"/>
</dbReference>
<dbReference type="SUPFAM" id="SSF52025">
    <property type="entry name" value="PA domain"/>
    <property type="match status" value="1"/>
</dbReference>
<dbReference type="Gene3D" id="3.50.30.30">
    <property type="match status" value="1"/>
</dbReference>
<dbReference type="RefSeq" id="WP_271339134.1">
    <property type="nucleotide sequence ID" value="NZ_JAQKAB010000001.1"/>
</dbReference>
<dbReference type="Gene3D" id="3.40.630.10">
    <property type="entry name" value="Zn peptidases"/>
    <property type="match status" value="1"/>
</dbReference>
<dbReference type="EMBL" id="JAQKAB010000001">
    <property type="protein sequence ID" value="MDA7025273.1"/>
    <property type="molecule type" value="Genomic_DNA"/>
</dbReference>
<keyword evidence="1" id="KW-0732">Signal</keyword>
<dbReference type="InterPro" id="IPR003137">
    <property type="entry name" value="PA_domain"/>
</dbReference>
<proteinExistence type="predicted"/>
<dbReference type="CDD" id="cd02133">
    <property type="entry name" value="PA_C5a_like"/>
    <property type="match status" value="1"/>
</dbReference>
<reference evidence="4 5" key="1">
    <citation type="submission" date="2023-01" db="EMBL/GenBank/DDBJ databases">
        <title>Bacillus changyiensis sp. nov., isolated from a coastal deposit.</title>
        <authorList>
            <person name="Xiao G."/>
            <person name="Lai Q."/>
            <person name="Hu Z."/>
            <person name="Shao Z."/>
        </authorList>
    </citation>
    <scope>NUCLEOTIDE SEQUENCE [LARGE SCALE GENOMIC DNA]</scope>
    <source>
        <strain evidence="4 5">CLL-7-23</strain>
    </source>
</reference>
<comment type="caution">
    <text evidence="4">The sequence shown here is derived from an EMBL/GenBank/DDBJ whole genome shotgun (WGS) entry which is preliminary data.</text>
</comment>
<evidence type="ECO:0000313" key="5">
    <source>
        <dbReference type="Proteomes" id="UP001211894"/>
    </source>
</evidence>
<name>A0ABT4WYZ7_9BACI</name>
<evidence type="ECO:0000256" key="1">
    <source>
        <dbReference type="SAM" id="SignalP"/>
    </source>
</evidence>
<evidence type="ECO:0000313" key="4">
    <source>
        <dbReference type="EMBL" id="MDA7025273.1"/>
    </source>
</evidence>
<dbReference type="Proteomes" id="UP001211894">
    <property type="component" value="Unassembled WGS sequence"/>
</dbReference>
<dbReference type="InterPro" id="IPR045175">
    <property type="entry name" value="M28_fam"/>
</dbReference>
<evidence type="ECO:0000259" key="2">
    <source>
        <dbReference type="Pfam" id="PF02225"/>
    </source>
</evidence>
<sequence length="450" mass="48982">MKRKLMKLSLAVTIALSGFFMSATVEGTNSVQAVSKDLSKYSVNKLKRFNENRAFRTIYHLSETIGPRVAGSLEEKKSARFIASQLKKSKLKVKTQKFDIPDRLKGALTVQGHEVPSRPATGSAPTPEKGLTAPLYKAGLGRTGDFTKDVKGKVAVISRGELTFYEKAKNAADAGAVAVIIYNNRDSLATLIPNLAGKTVDIPVVGIGKEDGEKLLTKTKATLKLDALKHQTSQNVIGIRRAKGVKKPDIVYITSHYDSVPYGPGANDNASGTSVVLELARTMKNIPADKEIRFIAFGAEEIGLLGSEYYVSKLSGQEVKRSAANFNLDMVATNWENASQLNINTLDGSGNLVWTLSKQAALNLKKGAVLHLSKGGSSDHVPFHEAGIDSANFIWQEPETGALEPWYHSPYDTIDHISKKRLRITGLIASHAVYDFVKKNKWQKGICVNS</sequence>
<dbReference type="PANTHER" id="PTHR12147">
    <property type="entry name" value="METALLOPEPTIDASE M28 FAMILY MEMBER"/>
    <property type="match status" value="1"/>
</dbReference>
<dbReference type="InterPro" id="IPR046450">
    <property type="entry name" value="PA_dom_sf"/>
</dbReference>
<evidence type="ECO:0000259" key="3">
    <source>
        <dbReference type="Pfam" id="PF04389"/>
    </source>
</evidence>
<feature type="signal peptide" evidence="1">
    <location>
        <begin position="1"/>
        <end position="23"/>
    </location>
</feature>
<organism evidence="4 5">
    <name type="scientific">Bacillus changyiensis</name>
    <dbReference type="NCBI Taxonomy" id="3004103"/>
    <lineage>
        <taxon>Bacteria</taxon>
        <taxon>Bacillati</taxon>
        <taxon>Bacillota</taxon>
        <taxon>Bacilli</taxon>
        <taxon>Bacillales</taxon>
        <taxon>Bacillaceae</taxon>
        <taxon>Bacillus</taxon>
    </lineage>
</organism>
<gene>
    <name evidence="4" type="ORF">PJ311_01460</name>
</gene>
<dbReference type="SUPFAM" id="SSF53187">
    <property type="entry name" value="Zn-dependent exopeptidases"/>
    <property type="match status" value="1"/>
</dbReference>
<feature type="chain" id="PRO_5045721874" evidence="1">
    <location>
        <begin position="24"/>
        <end position="450"/>
    </location>
</feature>
<feature type="domain" description="PA" evidence="2">
    <location>
        <begin position="132"/>
        <end position="215"/>
    </location>
</feature>
<accession>A0ABT4WYZ7</accession>
<dbReference type="Pfam" id="PF02225">
    <property type="entry name" value="PA"/>
    <property type="match status" value="1"/>
</dbReference>
<feature type="domain" description="Peptidase M28" evidence="3">
    <location>
        <begin position="235"/>
        <end position="431"/>
    </location>
</feature>
<dbReference type="PANTHER" id="PTHR12147:SF26">
    <property type="entry name" value="PEPTIDASE M28 DOMAIN-CONTAINING PROTEIN"/>
    <property type="match status" value="1"/>
</dbReference>
<keyword evidence="5" id="KW-1185">Reference proteome</keyword>
<dbReference type="InterPro" id="IPR007484">
    <property type="entry name" value="Peptidase_M28"/>
</dbReference>